<dbReference type="GO" id="GO:0003676">
    <property type="term" value="F:nucleic acid binding"/>
    <property type="evidence" value="ECO:0007669"/>
    <property type="project" value="InterPro"/>
</dbReference>
<feature type="region of interest" description="Disordered" evidence="1">
    <location>
        <begin position="273"/>
        <end position="307"/>
    </location>
</feature>
<reference evidence="3 4" key="1">
    <citation type="submission" date="2019-05" db="EMBL/GenBank/DDBJ databases">
        <title>Another draft genome of Portunus trituberculatus and its Hox gene families provides insights of decapod evolution.</title>
        <authorList>
            <person name="Jeong J.-H."/>
            <person name="Song I."/>
            <person name="Kim S."/>
            <person name="Choi T."/>
            <person name="Kim D."/>
            <person name="Ryu S."/>
            <person name="Kim W."/>
        </authorList>
    </citation>
    <scope>NUCLEOTIDE SEQUENCE [LARGE SCALE GENOMIC DNA]</scope>
    <source>
        <tissue evidence="3">Muscle</tissue>
    </source>
</reference>
<dbReference type="EMBL" id="VSRR010005438">
    <property type="protein sequence ID" value="MPC42435.1"/>
    <property type="molecule type" value="Genomic_DNA"/>
</dbReference>
<sequence>MTAGPSCDVSPSIPFALPLSEPQSIHRNSHKVTEISQESKEGRMIQQTDVLFPSAQSIPSSIPSVVQSIPSSIPSVISHTINQPVKLNVSSADQGALDTSMLPSCSANLIRDAMSEKELYHSPKEGATAPKKVSQEQTPQKSSESPKRSKRKRRKEKKTKRKKGSSEDEDDSSDSDDSKDDKKLSHENEKENDEVEMLFFKKESLIKRVKLLFEQKKIMSNQREDIISNHKGSKASLSSILEENSFLTQEIGKQIENINKIIKNVNQDIESKRGNFKQKTSLSKERSESPHVSAEAHKKSQYFTEKERISKKIIKPTERSDIYRVSKSPYQKNSRSPSPSYLKHGPSEVEYMPRDRDSRNSRSPKSVRHKRSRSPSSSVFREAPKPVPPPEVKQSASPPRKRAVKSMIEVGKKPAGATSQYQTSKNLDSSVQYAPHEAQRTYIRYTDQGMHWCKLCSLFCETAPDYVNHLMTDSHLTRVKMYSSVEQAL</sequence>
<evidence type="ECO:0000259" key="2">
    <source>
        <dbReference type="SMART" id="SM00451"/>
    </source>
</evidence>
<dbReference type="SMART" id="SM00451">
    <property type="entry name" value="ZnF_U1"/>
    <property type="match status" value="1"/>
</dbReference>
<feature type="domain" description="U1-type" evidence="2">
    <location>
        <begin position="448"/>
        <end position="482"/>
    </location>
</feature>
<name>A0A5B7FA26_PORTR</name>
<dbReference type="GO" id="GO:0008270">
    <property type="term" value="F:zinc ion binding"/>
    <property type="evidence" value="ECO:0007669"/>
    <property type="project" value="InterPro"/>
</dbReference>
<feature type="compositionally biased region" description="Polar residues" evidence="1">
    <location>
        <begin position="328"/>
        <end position="339"/>
    </location>
</feature>
<dbReference type="Proteomes" id="UP000324222">
    <property type="component" value="Unassembled WGS sequence"/>
</dbReference>
<feature type="compositionally biased region" description="Acidic residues" evidence="1">
    <location>
        <begin position="167"/>
        <end position="178"/>
    </location>
</feature>
<dbReference type="OrthoDB" id="6381254at2759"/>
<organism evidence="3 4">
    <name type="scientific">Portunus trituberculatus</name>
    <name type="common">Swimming crab</name>
    <name type="synonym">Neptunus trituberculatus</name>
    <dbReference type="NCBI Taxonomy" id="210409"/>
    <lineage>
        <taxon>Eukaryota</taxon>
        <taxon>Metazoa</taxon>
        <taxon>Ecdysozoa</taxon>
        <taxon>Arthropoda</taxon>
        <taxon>Crustacea</taxon>
        <taxon>Multicrustacea</taxon>
        <taxon>Malacostraca</taxon>
        <taxon>Eumalacostraca</taxon>
        <taxon>Eucarida</taxon>
        <taxon>Decapoda</taxon>
        <taxon>Pleocyemata</taxon>
        <taxon>Brachyura</taxon>
        <taxon>Eubrachyura</taxon>
        <taxon>Portunoidea</taxon>
        <taxon>Portunidae</taxon>
        <taxon>Portuninae</taxon>
        <taxon>Portunus</taxon>
    </lineage>
</organism>
<accession>A0A5B7FA26</accession>
<feature type="compositionally biased region" description="Basic residues" evidence="1">
    <location>
        <begin position="148"/>
        <end position="163"/>
    </location>
</feature>
<comment type="caution">
    <text evidence="3">The sequence shown here is derived from an EMBL/GenBank/DDBJ whole genome shotgun (WGS) entry which is preliminary data.</text>
</comment>
<dbReference type="AlphaFoldDB" id="A0A5B7FA26"/>
<feature type="compositionally biased region" description="Basic and acidic residues" evidence="1">
    <location>
        <begin position="179"/>
        <end position="189"/>
    </location>
</feature>
<gene>
    <name evidence="3" type="ORF">E2C01_036057</name>
</gene>
<dbReference type="SUPFAM" id="SSF57667">
    <property type="entry name" value="beta-beta-alpha zinc fingers"/>
    <property type="match status" value="1"/>
</dbReference>
<dbReference type="InterPro" id="IPR003604">
    <property type="entry name" value="Matrin/U1-like-C_Znf_C2H2"/>
</dbReference>
<protein>
    <recommendedName>
        <fullName evidence="2">U1-type domain-containing protein</fullName>
    </recommendedName>
</protein>
<feature type="region of interest" description="Disordered" evidence="1">
    <location>
        <begin position="19"/>
        <end position="43"/>
    </location>
</feature>
<proteinExistence type="predicted"/>
<keyword evidence="4" id="KW-1185">Reference proteome</keyword>
<evidence type="ECO:0000313" key="3">
    <source>
        <dbReference type="EMBL" id="MPC42435.1"/>
    </source>
</evidence>
<feature type="region of interest" description="Disordered" evidence="1">
    <location>
        <begin position="320"/>
        <end position="406"/>
    </location>
</feature>
<evidence type="ECO:0000313" key="4">
    <source>
        <dbReference type="Proteomes" id="UP000324222"/>
    </source>
</evidence>
<feature type="region of interest" description="Disordered" evidence="1">
    <location>
        <begin position="123"/>
        <end position="192"/>
    </location>
</feature>
<dbReference type="InterPro" id="IPR036236">
    <property type="entry name" value="Znf_C2H2_sf"/>
</dbReference>
<evidence type="ECO:0000256" key="1">
    <source>
        <dbReference type="SAM" id="MobiDB-lite"/>
    </source>
</evidence>
<feature type="compositionally biased region" description="Basic and acidic residues" evidence="1">
    <location>
        <begin position="31"/>
        <end position="43"/>
    </location>
</feature>
<feature type="compositionally biased region" description="Basic and acidic residues" evidence="1">
    <location>
        <begin position="345"/>
        <end position="360"/>
    </location>
</feature>
<feature type="compositionally biased region" description="Basic and acidic residues" evidence="1">
    <location>
        <begin position="282"/>
        <end position="307"/>
    </location>
</feature>